<evidence type="ECO:0000313" key="3">
    <source>
        <dbReference type="Proteomes" id="UP000323917"/>
    </source>
</evidence>
<dbReference type="InterPro" id="IPR007236">
    <property type="entry name" value="SlyX"/>
</dbReference>
<organism evidence="2 3">
    <name type="scientific">Bythopirellula goksoeyrii</name>
    <dbReference type="NCBI Taxonomy" id="1400387"/>
    <lineage>
        <taxon>Bacteria</taxon>
        <taxon>Pseudomonadati</taxon>
        <taxon>Planctomycetota</taxon>
        <taxon>Planctomycetia</taxon>
        <taxon>Pirellulales</taxon>
        <taxon>Lacipirellulaceae</taxon>
        <taxon>Bythopirellula</taxon>
    </lineage>
</organism>
<sequence>MAEDSQKIPTLVTLEERLTFQQRQLDELNEVILLQQAELERQRRELTKLANLAQGLLDRTGEDLPHEKPPHY</sequence>
<evidence type="ECO:0000313" key="2">
    <source>
        <dbReference type="EMBL" id="QEG33466.1"/>
    </source>
</evidence>
<dbReference type="AlphaFoldDB" id="A0A5B9Q947"/>
<evidence type="ECO:0000256" key="1">
    <source>
        <dbReference type="SAM" id="Coils"/>
    </source>
</evidence>
<keyword evidence="1" id="KW-0175">Coiled coil</keyword>
<dbReference type="Pfam" id="PF04102">
    <property type="entry name" value="SlyX"/>
    <property type="match status" value="1"/>
</dbReference>
<name>A0A5B9Q947_9BACT</name>
<dbReference type="OrthoDB" id="285625at2"/>
<reference evidence="2 3" key="1">
    <citation type="submission" date="2019-08" db="EMBL/GenBank/DDBJ databases">
        <title>Deep-cultivation of Planctomycetes and their phenomic and genomic characterization uncovers novel biology.</title>
        <authorList>
            <person name="Wiegand S."/>
            <person name="Jogler M."/>
            <person name="Boedeker C."/>
            <person name="Pinto D."/>
            <person name="Vollmers J."/>
            <person name="Rivas-Marin E."/>
            <person name="Kohn T."/>
            <person name="Peeters S.H."/>
            <person name="Heuer A."/>
            <person name="Rast P."/>
            <person name="Oberbeckmann S."/>
            <person name="Bunk B."/>
            <person name="Jeske O."/>
            <person name="Meyerdierks A."/>
            <person name="Storesund J.E."/>
            <person name="Kallscheuer N."/>
            <person name="Luecker S."/>
            <person name="Lage O.M."/>
            <person name="Pohl T."/>
            <person name="Merkel B.J."/>
            <person name="Hornburger P."/>
            <person name="Mueller R.-W."/>
            <person name="Bruemmer F."/>
            <person name="Labrenz M."/>
            <person name="Spormann A.M."/>
            <person name="Op den Camp H."/>
            <person name="Overmann J."/>
            <person name="Amann R."/>
            <person name="Jetten M.S.M."/>
            <person name="Mascher T."/>
            <person name="Medema M.H."/>
            <person name="Devos D.P."/>
            <person name="Kaster A.-K."/>
            <person name="Ovreas L."/>
            <person name="Rohde M."/>
            <person name="Galperin M.Y."/>
            <person name="Jogler C."/>
        </authorList>
    </citation>
    <scope>NUCLEOTIDE SEQUENCE [LARGE SCALE GENOMIC DNA]</scope>
    <source>
        <strain evidence="2 3">Pr1d</strain>
    </source>
</reference>
<proteinExistence type="predicted"/>
<dbReference type="KEGG" id="bgok:Pr1d_07300"/>
<dbReference type="Proteomes" id="UP000323917">
    <property type="component" value="Chromosome"/>
</dbReference>
<dbReference type="RefSeq" id="WP_148072231.1">
    <property type="nucleotide sequence ID" value="NZ_CP042913.1"/>
</dbReference>
<protein>
    <recommendedName>
        <fullName evidence="4">Protein SlyX</fullName>
    </recommendedName>
</protein>
<dbReference type="EMBL" id="CP042913">
    <property type="protein sequence ID" value="QEG33466.1"/>
    <property type="molecule type" value="Genomic_DNA"/>
</dbReference>
<accession>A0A5B9Q947</accession>
<evidence type="ECO:0008006" key="4">
    <source>
        <dbReference type="Google" id="ProtNLM"/>
    </source>
</evidence>
<keyword evidence="3" id="KW-1185">Reference proteome</keyword>
<feature type="coiled-coil region" evidence="1">
    <location>
        <begin position="11"/>
        <end position="59"/>
    </location>
</feature>
<gene>
    <name evidence="2" type="ORF">Pr1d_07300</name>
</gene>